<evidence type="ECO:0000313" key="2">
    <source>
        <dbReference type="Proteomes" id="UP001140949"/>
    </source>
</evidence>
<gene>
    <name evidence="1" type="ORF">M6B38_254770</name>
</gene>
<reference evidence="1" key="1">
    <citation type="journal article" date="2023" name="GigaByte">
        <title>Genome assembly of the bearded iris, Iris pallida Lam.</title>
        <authorList>
            <person name="Bruccoleri R.E."/>
            <person name="Oakeley E.J."/>
            <person name="Faust A.M.E."/>
            <person name="Altorfer M."/>
            <person name="Dessus-Babus S."/>
            <person name="Burckhardt D."/>
            <person name="Oertli M."/>
            <person name="Naumann U."/>
            <person name="Petersen F."/>
            <person name="Wong J."/>
        </authorList>
    </citation>
    <scope>NUCLEOTIDE SEQUENCE</scope>
    <source>
        <strain evidence="1">GSM-AAB239-AS_SAM_17_03QT</strain>
    </source>
</reference>
<accession>A0AAX6IH26</accession>
<dbReference type="AlphaFoldDB" id="A0AAX6IH26"/>
<keyword evidence="2" id="KW-1185">Reference proteome</keyword>
<evidence type="ECO:0008006" key="3">
    <source>
        <dbReference type="Google" id="ProtNLM"/>
    </source>
</evidence>
<dbReference type="EMBL" id="JANAVB010001800">
    <property type="protein sequence ID" value="KAJ6852253.1"/>
    <property type="molecule type" value="Genomic_DNA"/>
</dbReference>
<dbReference type="Proteomes" id="UP001140949">
    <property type="component" value="Unassembled WGS sequence"/>
</dbReference>
<reference evidence="1" key="2">
    <citation type="submission" date="2023-04" db="EMBL/GenBank/DDBJ databases">
        <authorList>
            <person name="Bruccoleri R.E."/>
            <person name="Oakeley E.J."/>
            <person name="Faust A.-M."/>
            <person name="Dessus-Babus S."/>
            <person name="Altorfer M."/>
            <person name="Burckhardt D."/>
            <person name="Oertli M."/>
            <person name="Naumann U."/>
            <person name="Petersen F."/>
            <person name="Wong J."/>
        </authorList>
    </citation>
    <scope>NUCLEOTIDE SEQUENCE</scope>
    <source>
        <strain evidence="1">GSM-AAB239-AS_SAM_17_03QT</strain>
        <tissue evidence="1">Leaf</tissue>
    </source>
</reference>
<sequence>MFVSLNLCPVAFIFRVCVCVQVDSTVFMFLSCVPGVNLCSGCSVRVLSWCLLVGCGGVCVRVNC</sequence>
<comment type="caution">
    <text evidence="1">The sequence shown here is derived from an EMBL/GenBank/DDBJ whole genome shotgun (WGS) entry which is preliminary data.</text>
</comment>
<organism evidence="1 2">
    <name type="scientific">Iris pallida</name>
    <name type="common">Sweet iris</name>
    <dbReference type="NCBI Taxonomy" id="29817"/>
    <lineage>
        <taxon>Eukaryota</taxon>
        <taxon>Viridiplantae</taxon>
        <taxon>Streptophyta</taxon>
        <taxon>Embryophyta</taxon>
        <taxon>Tracheophyta</taxon>
        <taxon>Spermatophyta</taxon>
        <taxon>Magnoliopsida</taxon>
        <taxon>Liliopsida</taxon>
        <taxon>Asparagales</taxon>
        <taxon>Iridaceae</taxon>
        <taxon>Iridoideae</taxon>
        <taxon>Irideae</taxon>
        <taxon>Iris</taxon>
    </lineage>
</organism>
<evidence type="ECO:0000313" key="1">
    <source>
        <dbReference type="EMBL" id="KAJ6852253.1"/>
    </source>
</evidence>
<name>A0AAX6IH26_IRIPA</name>
<proteinExistence type="predicted"/>
<protein>
    <recommendedName>
        <fullName evidence="3">Secreted protein</fullName>
    </recommendedName>
</protein>